<dbReference type="AlphaFoldDB" id="A0A8H3F544"/>
<evidence type="ECO:0000313" key="3">
    <source>
        <dbReference type="Proteomes" id="UP000664521"/>
    </source>
</evidence>
<evidence type="ECO:0000256" key="1">
    <source>
        <dbReference type="SAM" id="SignalP"/>
    </source>
</evidence>
<organism evidence="2 3">
    <name type="scientific">Heterodermia speciosa</name>
    <dbReference type="NCBI Taxonomy" id="116794"/>
    <lineage>
        <taxon>Eukaryota</taxon>
        <taxon>Fungi</taxon>
        <taxon>Dikarya</taxon>
        <taxon>Ascomycota</taxon>
        <taxon>Pezizomycotina</taxon>
        <taxon>Lecanoromycetes</taxon>
        <taxon>OSLEUM clade</taxon>
        <taxon>Lecanoromycetidae</taxon>
        <taxon>Caliciales</taxon>
        <taxon>Physciaceae</taxon>
        <taxon>Heterodermia</taxon>
    </lineage>
</organism>
<reference evidence="2" key="1">
    <citation type="submission" date="2021-03" db="EMBL/GenBank/DDBJ databases">
        <authorList>
            <person name="Tagirdzhanova G."/>
        </authorList>
    </citation>
    <scope>NUCLEOTIDE SEQUENCE</scope>
</reference>
<evidence type="ECO:0000313" key="2">
    <source>
        <dbReference type="EMBL" id="CAF9918154.1"/>
    </source>
</evidence>
<dbReference type="Proteomes" id="UP000664521">
    <property type="component" value="Unassembled WGS sequence"/>
</dbReference>
<comment type="caution">
    <text evidence="2">The sequence shown here is derived from an EMBL/GenBank/DDBJ whole genome shotgun (WGS) entry which is preliminary data.</text>
</comment>
<feature type="signal peptide" evidence="1">
    <location>
        <begin position="1"/>
        <end position="20"/>
    </location>
</feature>
<keyword evidence="1" id="KW-0732">Signal</keyword>
<gene>
    <name evidence="2" type="ORF">HETSPECPRED_003684</name>
</gene>
<protein>
    <submittedName>
        <fullName evidence="2">Uncharacterized protein</fullName>
    </submittedName>
</protein>
<proteinExistence type="predicted"/>
<keyword evidence="3" id="KW-1185">Reference proteome</keyword>
<sequence length="395" mass="43384">MAAHTCSFFALLLTIGHVAATGRRPRFEPLPMCLDCVPYEEIVAHGIGFDLTTSYATAAIRYHDGTVENLVKIDGADDYQQLMRRKSDPASKPKCAESHWNALQCRVSRAKRQWNKLLGRPSTPEVGTIAGLIRSLHAAVDRKTGLNSAQKALLSVPNLPGLSYEDLQDAMEYADLKMLSTHKHIGDKVSEVSAAFAGASNGLCQHYEDIDACEDEEAAMPVSHILALSLSQKSFSAAYTYMQAAYRSVLEKEATYFDLGLQSLPSGGENCQEEKALYWSRIRETIIDVGRASRGTLNTLLLLGEDAEDPEFIQTVQDALRALLPNTSSDISTILSSQKQDRENDPLYLAARGAAEFAKRAQEAPAGCKEPAHCAENRAAPKYFQLDQVSLREGW</sequence>
<dbReference type="EMBL" id="CAJPDS010000021">
    <property type="protein sequence ID" value="CAF9918154.1"/>
    <property type="molecule type" value="Genomic_DNA"/>
</dbReference>
<feature type="chain" id="PRO_5034046880" evidence="1">
    <location>
        <begin position="21"/>
        <end position="395"/>
    </location>
</feature>
<name>A0A8H3F544_9LECA</name>
<accession>A0A8H3F544</accession>
<dbReference type="OrthoDB" id="3643156at2759"/>